<dbReference type="AlphaFoldDB" id="A0A645B525"/>
<organism evidence="1">
    <name type="scientific">bioreactor metagenome</name>
    <dbReference type="NCBI Taxonomy" id="1076179"/>
    <lineage>
        <taxon>unclassified sequences</taxon>
        <taxon>metagenomes</taxon>
        <taxon>ecological metagenomes</taxon>
    </lineage>
</organism>
<dbReference type="EMBL" id="VSSQ01017416">
    <property type="protein sequence ID" value="MPM59701.1"/>
    <property type="molecule type" value="Genomic_DNA"/>
</dbReference>
<evidence type="ECO:0000313" key="1">
    <source>
        <dbReference type="EMBL" id="MPM59701.1"/>
    </source>
</evidence>
<sequence>MHLHGLLDARLKELVRLRIASITTCKACQVARKSDDVSEDDIACLGSDDPRFSPAEQIALRYAELFAADYMAIDDLMFERLREYFTIPQIVELNMFCALMLAGGRMTYVQQAYED</sequence>
<evidence type="ECO:0008006" key="2">
    <source>
        <dbReference type="Google" id="ProtNLM"/>
    </source>
</evidence>
<dbReference type="InterPro" id="IPR029032">
    <property type="entry name" value="AhpD-like"/>
</dbReference>
<name>A0A645B525_9ZZZZ</name>
<accession>A0A645B525</accession>
<protein>
    <recommendedName>
        <fullName evidence="2">Carboxymuconolactone decarboxylase-like domain-containing protein</fullName>
    </recommendedName>
</protein>
<dbReference type="SUPFAM" id="SSF69118">
    <property type="entry name" value="AhpD-like"/>
    <property type="match status" value="1"/>
</dbReference>
<reference evidence="1" key="1">
    <citation type="submission" date="2019-08" db="EMBL/GenBank/DDBJ databases">
        <authorList>
            <person name="Kucharzyk K."/>
            <person name="Murdoch R.W."/>
            <person name="Higgins S."/>
            <person name="Loffler F."/>
        </authorList>
    </citation>
    <scope>NUCLEOTIDE SEQUENCE</scope>
</reference>
<proteinExistence type="predicted"/>
<gene>
    <name evidence="1" type="ORF">SDC9_106547</name>
</gene>
<dbReference type="Gene3D" id="1.20.1290.10">
    <property type="entry name" value="AhpD-like"/>
    <property type="match status" value="1"/>
</dbReference>
<comment type="caution">
    <text evidence="1">The sequence shown here is derived from an EMBL/GenBank/DDBJ whole genome shotgun (WGS) entry which is preliminary data.</text>
</comment>